<dbReference type="PANTHER" id="PTHR45642:SF7">
    <property type="entry name" value="GDSL ESTERASE_LIPASE"/>
    <property type="match status" value="1"/>
</dbReference>
<sequence length="246" mass="27315">MCEREASAGQKRSEALGCKSAIPTYLNPTLTQAELLSGVNFASVGSGYDELTAYLINVLALPDQLDYFQQYKNRLRLTVGSQEADEVINRTVFLLSIGTNDFLMNYYINPKRQAQFSVEQYQDFLVLKMVHTVESNWLLLVGLPPIVRTLHRVSQGCFDEYKEVAASFNRKVKKALLSLGLGCCGTGRAEFGETCRGLTTCADLAKYVFWDAIHPTEKLCRIAADDILSQISGSFPGLVSMANFLI</sequence>
<evidence type="ECO:0000313" key="3">
    <source>
        <dbReference type="Proteomes" id="UP000594263"/>
    </source>
</evidence>
<dbReference type="GO" id="GO:0016788">
    <property type="term" value="F:hydrolase activity, acting on ester bonds"/>
    <property type="evidence" value="ECO:0007669"/>
    <property type="project" value="InterPro"/>
</dbReference>
<organism evidence="2 3">
    <name type="scientific">Kalanchoe fedtschenkoi</name>
    <name type="common">Lavender scallops</name>
    <name type="synonym">South American air plant</name>
    <dbReference type="NCBI Taxonomy" id="63787"/>
    <lineage>
        <taxon>Eukaryota</taxon>
        <taxon>Viridiplantae</taxon>
        <taxon>Streptophyta</taxon>
        <taxon>Embryophyta</taxon>
        <taxon>Tracheophyta</taxon>
        <taxon>Spermatophyta</taxon>
        <taxon>Magnoliopsida</taxon>
        <taxon>eudicotyledons</taxon>
        <taxon>Gunneridae</taxon>
        <taxon>Pentapetalae</taxon>
        <taxon>Saxifragales</taxon>
        <taxon>Crassulaceae</taxon>
        <taxon>Kalanchoe</taxon>
    </lineage>
</organism>
<dbReference type="AlphaFoldDB" id="A0A7N0U326"/>
<dbReference type="InterPro" id="IPR036514">
    <property type="entry name" value="SGNH_hydro_sf"/>
</dbReference>
<comment type="similarity">
    <text evidence="1">Belongs to the 'GDSL' lipolytic enzyme family.</text>
</comment>
<dbReference type="InterPro" id="IPR050592">
    <property type="entry name" value="GDSL_lipolytic_enzyme"/>
</dbReference>
<evidence type="ECO:0000313" key="2">
    <source>
        <dbReference type="EnsemblPlants" id="Kaladp0053s0122.1.v1.1"/>
    </source>
</evidence>
<reference evidence="2" key="1">
    <citation type="submission" date="2021-01" db="UniProtKB">
        <authorList>
            <consortium name="EnsemblPlants"/>
        </authorList>
    </citation>
    <scope>IDENTIFICATION</scope>
</reference>
<protein>
    <recommendedName>
        <fullName evidence="4">GDSL esterase/lipase</fullName>
    </recommendedName>
</protein>
<dbReference type="OMA" id="NIFSEGC"/>
<dbReference type="Gramene" id="Kaladp0053s0122.1.v1.1">
    <property type="protein sequence ID" value="Kaladp0053s0122.1.v1.1"/>
    <property type="gene ID" value="Kaladp0053s0122.v1.1"/>
</dbReference>
<dbReference type="PANTHER" id="PTHR45642">
    <property type="entry name" value="GDSL ESTERASE/LIPASE EXL3"/>
    <property type="match status" value="1"/>
</dbReference>
<name>A0A7N0U326_KALFE</name>
<proteinExistence type="inferred from homology"/>
<evidence type="ECO:0008006" key="4">
    <source>
        <dbReference type="Google" id="ProtNLM"/>
    </source>
</evidence>
<dbReference type="EnsemblPlants" id="Kaladp0053s0122.1.v1.1">
    <property type="protein sequence ID" value="Kaladp0053s0122.1.v1.1"/>
    <property type="gene ID" value="Kaladp0053s0122.v1.1"/>
</dbReference>
<accession>A0A7N0U326</accession>
<dbReference type="Proteomes" id="UP000594263">
    <property type="component" value="Unplaced"/>
</dbReference>
<dbReference type="SUPFAM" id="SSF52266">
    <property type="entry name" value="SGNH hydrolase"/>
    <property type="match status" value="1"/>
</dbReference>
<dbReference type="InterPro" id="IPR001087">
    <property type="entry name" value="GDSL"/>
</dbReference>
<dbReference type="Pfam" id="PF00657">
    <property type="entry name" value="Lipase_GDSL"/>
    <property type="match status" value="1"/>
</dbReference>
<evidence type="ECO:0000256" key="1">
    <source>
        <dbReference type="ARBA" id="ARBA00008668"/>
    </source>
</evidence>
<dbReference type="Gene3D" id="3.40.50.1110">
    <property type="entry name" value="SGNH hydrolase"/>
    <property type="match status" value="1"/>
</dbReference>
<keyword evidence="3" id="KW-1185">Reference proteome</keyword>